<evidence type="ECO:0000256" key="1">
    <source>
        <dbReference type="ARBA" id="ARBA00022737"/>
    </source>
</evidence>
<name>A0AAN8WXW7_HALRR</name>
<dbReference type="SUPFAM" id="SSF48726">
    <property type="entry name" value="Immunoglobulin"/>
    <property type="match status" value="2"/>
</dbReference>
<dbReference type="PANTHER" id="PTHR44170">
    <property type="entry name" value="PROTEIN SIDEKICK"/>
    <property type="match status" value="1"/>
</dbReference>
<evidence type="ECO:0000256" key="2">
    <source>
        <dbReference type="ARBA" id="ARBA00023157"/>
    </source>
</evidence>
<sequence>MTTSGSSIEGGGPRLTVTPPSSVVFSSETGAVVGCVAEGSPLPTISWITREGSPLPRQTAFTDILANGSLVLRPFPPERYRADVHAVSVRCRASNSQGVVVSPPVSLQAVVWQDFNVRAEGGQTVLGGSVLLRCLIPSHMSKVVKPTAWEMPTYTIYPTFMPEGRYIMMGNTGDLLIRGVTLDDAVTEFRCRVRDLLNGGREITSRDPAKIQIIEKSETSRPAIVNKQRSVTVAEGSTLVLPCIATGQPTPTVRYVMQ</sequence>
<evidence type="ECO:0000313" key="6">
    <source>
        <dbReference type="Proteomes" id="UP001381693"/>
    </source>
</evidence>
<dbReference type="Gene3D" id="2.60.40.10">
    <property type="entry name" value="Immunoglobulins"/>
    <property type="match status" value="3"/>
</dbReference>
<dbReference type="InterPro" id="IPR007110">
    <property type="entry name" value="Ig-like_dom"/>
</dbReference>
<gene>
    <name evidence="5" type="ORF">SK128_025460</name>
</gene>
<dbReference type="AlphaFoldDB" id="A0AAN8WXW7"/>
<comment type="caution">
    <text evidence="5">The sequence shown here is derived from an EMBL/GenBank/DDBJ whole genome shotgun (WGS) entry which is preliminary data.</text>
</comment>
<evidence type="ECO:0000313" key="5">
    <source>
        <dbReference type="EMBL" id="KAK7068345.1"/>
    </source>
</evidence>
<dbReference type="Proteomes" id="UP001381693">
    <property type="component" value="Unassembled WGS sequence"/>
</dbReference>
<keyword evidence="6" id="KW-1185">Reference proteome</keyword>
<organism evidence="5 6">
    <name type="scientific">Halocaridina rubra</name>
    <name type="common">Hawaiian red shrimp</name>
    <dbReference type="NCBI Taxonomy" id="373956"/>
    <lineage>
        <taxon>Eukaryota</taxon>
        <taxon>Metazoa</taxon>
        <taxon>Ecdysozoa</taxon>
        <taxon>Arthropoda</taxon>
        <taxon>Crustacea</taxon>
        <taxon>Multicrustacea</taxon>
        <taxon>Malacostraca</taxon>
        <taxon>Eumalacostraca</taxon>
        <taxon>Eucarida</taxon>
        <taxon>Decapoda</taxon>
        <taxon>Pleocyemata</taxon>
        <taxon>Caridea</taxon>
        <taxon>Atyoidea</taxon>
        <taxon>Atyidae</taxon>
        <taxon>Halocaridina</taxon>
    </lineage>
</organism>
<proteinExistence type="predicted"/>
<keyword evidence="1" id="KW-0677">Repeat</keyword>
<keyword evidence="2" id="KW-1015">Disulfide bond</keyword>
<dbReference type="PROSITE" id="PS50835">
    <property type="entry name" value="IG_LIKE"/>
    <property type="match status" value="2"/>
</dbReference>
<dbReference type="InterPro" id="IPR036179">
    <property type="entry name" value="Ig-like_dom_sf"/>
</dbReference>
<dbReference type="PANTHER" id="PTHR44170:SF56">
    <property type="entry name" value="FIBRONECTIN TYPE-III DOMAIN-CONTAINING PROTEIN"/>
    <property type="match status" value="1"/>
</dbReference>
<evidence type="ECO:0000259" key="4">
    <source>
        <dbReference type="PROSITE" id="PS50835"/>
    </source>
</evidence>
<feature type="region of interest" description="Disordered" evidence="3">
    <location>
        <begin position="1"/>
        <end position="20"/>
    </location>
</feature>
<dbReference type="EMBL" id="JAXCGZ010017295">
    <property type="protein sequence ID" value="KAK7068345.1"/>
    <property type="molecule type" value="Genomic_DNA"/>
</dbReference>
<evidence type="ECO:0000256" key="3">
    <source>
        <dbReference type="SAM" id="MobiDB-lite"/>
    </source>
</evidence>
<reference evidence="5 6" key="1">
    <citation type="submission" date="2023-11" db="EMBL/GenBank/DDBJ databases">
        <title>Halocaridina rubra genome assembly.</title>
        <authorList>
            <person name="Smith C."/>
        </authorList>
    </citation>
    <scope>NUCLEOTIDE SEQUENCE [LARGE SCALE GENOMIC DNA]</scope>
    <source>
        <strain evidence="5">EP-1</strain>
        <tissue evidence="5">Whole</tissue>
    </source>
</reference>
<dbReference type="GO" id="GO:0098609">
    <property type="term" value="P:cell-cell adhesion"/>
    <property type="evidence" value="ECO:0007669"/>
    <property type="project" value="TreeGrafter"/>
</dbReference>
<feature type="domain" description="Ig-like" evidence="4">
    <location>
        <begin position="13"/>
        <end position="106"/>
    </location>
</feature>
<feature type="domain" description="Ig-like" evidence="4">
    <location>
        <begin position="222"/>
        <end position="258"/>
    </location>
</feature>
<protein>
    <recommendedName>
        <fullName evidence="4">Ig-like domain-containing protein</fullName>
    </recommendedName>
</protein>
<dbReference type="InterPro" id="IPR013783">
    <property type="entry name" value="Ig-like_fold"/>
</dbReference>
<accession>A0AAN8WXW7</accession>